<evidence type="ECO:0000313" key="1">
    <source>
        <dbReference type="EMBL" id="CAF1335835.1"/>
    </source>
</evidence>
<dbReference type="NCBIfam" id="NF038127">
    <property type="entry name" value="FDP_fam"/>
    <property type="match status" value="1"/>
</dbReference>
<organism evidence="1 3">
    <name type="scientific">Didymodactylos carnosus</name>
    <dbReference type="NCBI Taxonomy" id="1234261"/>
    <lineage>
        <taxon>Eukaryota</taxon>
        <taxon>Metazoa</taxon>
        <taxon>Spiralia</taxon>
        <taxon>Gnathifera</taxon>
        <taxon>Rotifera</taxon>
        <taxon>Eurotatoria</taxon>
        <taxon>Bdelloidea</taxon>
        <taxon>Philodinida</taxon>
        <taxon>Philodinidae</taxon>
        <taxon>Didymodactylos</taxon>
    </lineage>
</organism>
<keyword evidence="3" id="KW-1185">Reference proteome</keyword>
<proteinExistence type="predicted"/>
<dbReference type="Proteomes" id="UP000663829">
    <property type="component" value="Unassembled WGS sequence"/>
</dbReference>
<evidence type="ECO:0000313" key="2">
    <source>
        <dbReference type="EMBL" id="CAF4192947.1"/>
    </source>
</evidence>
<dbReference type="EMBL" id="CAJOBC010055837">
    <property type="protein sequence ID" value="CAF4192947.1"/>
    <property type="molecule type" value="Genomic_DNA"/>
</dbReference>
<reference evidence="1" key="1">
    <citation type="submission" date="2021-02" db="EMBL/GenBank/DDBJ databases">
        <authorList>
            <person name="Nowell W R."/>
        </authorList>
    </citation>
    <scope>NUCLEOTIDE SEQUENCE</scope>
</reference>
<sequence length="133" mass="14268">MSMSDEPNCNQTYGLGTSTSLRVDSKAVAFCITLSSKTDVTIQANTNVRCERWKTSGMADPVLSLFASPMDDMPMSQVLASNDDGGQADEGKNCNAALLSWTLDEGTYLVIVSAFDSCSYGNFELNVQGKLSN</sequence>
<gene>
    <name evidence="1" type="ORF">GPM918_LOCUS30182</name>
    <name evidence="2" type="ORF">SRO942_LOCUS30787</name>
</gene>
<protein>
    <submittedName>
        <fullName evidence="1">Uncharacterized protein</fullName>
    </submittedName>
</protein>
<dbReference type="EMBL" id="CAJNOQ010014143">
    <property type="protein sequence ID" value="CAF1335835.1"/>
    <property type="molecule type" value="Genomic_DNA"/>
</dbReference>
<dbReference type="AlphaFoldDB" id="A0A815G9Y2"/>
<name>A0A815G9Y2_9BILA</name>
<evidence type="ECO:0000313" key="3">
    <source>
        <dbReference type="Proteomes" id="UP000663829"/>
    </source>
</evidence>
<accession>A0A815G9Y2</accession>
<comment type="caution">
    <text evidence="1">The sequence shown here is derived from an EMBL/GenBank/DDBJ whole genome shotgun (WGS) entry which is preliminary data.</text>
</comment>
<dbReference type="Proteomes" id="UP000681722">
    <property type="component" value="Unassembled WGS sequence"/>
</dbReference>